<dbReference type="EMBL" id="BAABHB010000004">
    <property type="protein sequence ID" value="GAA4406267.1"/>
    <property type="molecule type" value="Genomic_DNA"/>
</dbReference>
<gene>
    <name evidence="1" type="ORF">GCM10023187_25540</name>
</gene>
<name>A0ABP8KFU3_9BACT</name>
<evidence type="ECO:0008006" key="3">
    <source>
        <dbReference type="Google" id="ProtNLM"/>
    </source>
</evidence>
<protein>
    <recommendedName>
        <fullName evidence="3">Transposase</fullName>
    </recommendedName>
</protein>
<accession>A0ABP8KFU3</accession>
<comment type="caution">
    <text evidence="1">The sequence shown here is derived from an EMBL/GenBank/DDBJ whole genome shotgun (WGS) entry which is preliminary data.</text>
</comment>
<proteinExistence type="predicted"/>
<evidence type="ECO:0000313" key="2">
    <source>
        <dbReference type="Proteomes" id="UP001500936"/>
    </source>
</evidence>
<keyword evidence="2" id="KW-1185">Reference proteome</keyword>
<organism evidence="1 2">
    <name type="scientific">Nibrella viscosa</name>
    <dbReference type="NCBI Taxonomy" id="1084524"/>
    <lineage>
        <taxon>Bacteria</taxon>
        <taxon>Pseudomonadati</taxon>
        <taxon>Bacteroidota</taxon>
        <taxon>Cytophagia</taxon>
        <taxon>Cytophagales</taxon>
        <taxon>Spirosomataceae</taxon>
        <taxon>Nibrella</taxon>
    </lineage>
</organism>
<dbReference type="Proteomes" id="UP001500936">
    <property type="component" value="Unassembled WGS sequence"/>
</dbReference>
<reference evidence="2" key="1">
    <citation type="journal article" date="2019" name="Int. J. Syst. Evol. Microbiol.">
        <title>The Global Catalogue of Microorganisms (GCM) 10K type strain sequencing project: providing services to taxonomists for standard genome sequencing and annotation.</title>
        <authorList>
            <consortium name="The Broad Institute Genomics Platform"/>
            <consortium name="The Broad Institute Genome Sequencing Center for Infectious Disease"/>
            <person name="Wu L."/>
            <person name="Ma J."/>
        </authorList>
    </citation>
    <scope>NUCLEOTIDE SEQUENCE [LARGE SCALE GENOMIC DNA]</scope>
    <source>
        <strain evidence="2">JCM 17925</strain>
    </source>
</reference>
<sequence>MPGRHKPYSVQQTIRCVAKTIYLHRLTGFVPERAGKGLVCKWIAGAKGRQAQRCFGVVVHLHLVVLKGKGWFGQALGNGWLTKDRVPTG</sequence>
<evidence type="ECO:0000313" key="1">
    <source>
        <dbReference type="EMBL" id="GAA4406267.1"/>
    </source>
</evidence>